<evidence type="ECO:0000313" key="2">
    <source>
        <dbReference type="Proteomes" id="UP001059041"/>
    </source>
</evidence>
<gene>
    <name evidence="1" type="ORF">IRJ41_021585</name>
</gene>
<proteinExistence type="predicted"/>
<evidence type="ECO:0000313" key="1">
    <source>
        <dbReference type="EMBL" id="KAI7810060.1"/>
    </source>
</evidence>
<accession>A0A9W7WWP1</accession>
<reference evidence="1" key="1">
    <citation type="submission" date="2021-02" db="EMBL/GenBank/DDBJ databases">
        <title>Comparative genomics reveals that relaxation of natural selection precedes convergent phenotypic evolution of cavefish.</title>
        <authorList>
            <person name="Peng Z."/>
        </authorList>
    </citation>
    <scope>NUCLEOTIDE SEQUENCE</scope>
    <source>
        <tissue evidence="1">Muscle</tissue>
    </source>
</reference>
<sequence>MTKNAAKSGVLKDILRGHVYSEVISTPHLSVNFSAASPSSAAGDVGMMRALPHPIILSPQL</sequence>
<dbReference type="AlphaFoldDB" id="A0A9W7WWP1"/>
<dbReference type="Proteomes" id="UP001059041">
    <property type="component" value="Linkage Group LG5"/>
</dbReference>
<keyword evidence="2" id="KW-1185">Reference proteome</keyword>
<comment type="caution">
    <text evidence="1">The sequence shown here is derived from an EMBL/GenBank/DDBJ whole genome shotgun (WGS) entry which is preliminary data.</text>
</comment>
<protein>
    <submittedName>
        <fullName evidence="1">Uncharacterized protein</fullName>
    </submittedName>
</protein>
<organism evidence="1 2">
    <name type="scientific">Triplophysa rosa</name>
    <name type="common">Cave loach</name>
    <dbReference type="NCBI Taxonomy" id="992332"/>
    <lineage>
        <taxon>Eukaryota</taxon>
        <taxon>Metazoa</taxon>
        <taxon>Chordata</taxon>
        <taxon>Craniata</taxon>
        <taxon>Vertebrata</taxon>
        <taxon>Euteleostomi</taxon>
        <taxon>Actinopterygii</taxon>
        <taxon>Neopterygii</taxon>
        <taxon>Teleostei</taxon>
        <taxon>Ostariophysi</taxon>
        <taxon>Cypriniformes</taxon>
        <taxon>Nemacheilidae</taxon>
        <taxon>Triplophysa</taxon>
    </lineage>
</organism>
<name>A0A9W7WWP1_TRIRA</name>
<dbReference type="EMBL" id="JAFHDT010000005">
    <property type="protein sequence ID" value="KAI7810060.1"/>
    <property type="molecule type" value="Genomic_DNA"/>
</dbReference>